<name>A0A0H2XZ24_BURO1</name>
<protein>
    <recommendedName>
        <fullName evidence="1">TniQ domain-containing protein</fullName>
    </recommendedName>
</protein>
<evidence type="ECO:0000259" key="1">
    <source>
        <dbReference type="Pfam" id="PF06527"/>
    </source>
</evidence>
<evidence type="ECO:0000313" key="2">
    <source>
        <dbReference type="EMBL" id="ABF79779.1"/>
    </source>
</evidence>
<accession>A0A0H2XZ24</accession>
<dbReference type="AlphaFoldDB" id="A0A0H2XZ24"/>
<reference evidence="2" key="1">
    <citation type="submission" date="2006-05" db="EMBL/GenBank/DDBJ databases">
        <title>Complete sequence of chromosome 2 of Burkholderia cenocepacia AU 1054.</title>
        <authorList>
            <consortium name="US DOE Joint Genome Institute"/>
            <person name="Copeland A."/>
            <person name="Lucas S."/>
            <person name="Lapidus A."/>
            <person name="Barry K."/>
            <person name="Detter J.C."/>
            <person name="Glavina del Rio T."/>
            <person name="Hammon N."/>
            <person name="Israni S."/>
            <person name="Dalin E."/>
            <person name="Tice H."/>
            <person name="Pitluck S."/>
            <person name="Chain P."/>
            <person name="Malfatti S."/>
            <person name="Shin M."/>
            <person name="Vergez L."/>
            <person name="Schmutz J."/>
            <person name="Larimer F."/>
            <person name="Land M."/>
            <person name="Hauser L."/>
            <person name="Kyrpides N."/>
            <person name="Lykidis A."/>
            <person name="LiPuma J.J."/>
            <person name="Konstantinidis K."/>
            <person name="Tiedje J.M."/>
            <person name="Richardson P."/>
        </authorList>
    </citation>
    <scope>NUCLEOTIDE SEQUENCE [LARGE SCALE GENOMIC DNA]</scope>
    <source>
        <strain evidence="2">AU 1054</strain>
    </source>
</reference>
<dbReference type="InterPro" id="IPR009492">
    <property type="entry name" value="TniQ"/>
</dbReference>
<proteinExistence type="predicted"/>
<dbReference type="EMBL" id="CP000379">
    <property type="protein sequence ID" value="ABF79779.1"/>
    <property type="molecule type" value="Genomic_DNA"/>
</dbReference>
<sequence>MSDTHRPWPIAPRPFLEEAFGSWLGRIAARYQTSVDLIWESGTGVAMPSLTKAGWILFPPVPSATLSRLSRVARLNDGILSMIQTPHEWVFDQKYLVYCFRCLVLNDADVTASRWKREWLDPSADYCRVHHSLLETVPQSIFARAPNFDAALRAISRYRCPPLRLSKTLR</sequence>
<gene>
    <name evidence="2" type="ordered locus">Bcen_4903</name>
</gene>
<dbReference type="Pfam" id="PF06527">
    <property type="entry name" value="TniQ"/>
    <property type="match status" value="1"/>
</dbReference>
<feature type="domain" description="TniQ" evidence="1">
    <location>
        <begin position="9"/>
        <end position="134"/>
    </location>
</feature>
<organism evidence="2">
    <name type="scientific">Burkholderia orbicola (strain AU 1054)</name>
    <dbReference type="NCBI Taxonomy" id="331271"/>
    <lineage>
        <taxon>Bacteria</taxon>
        <taxon>Pseudomonadati</taxon>
        <taxon>Pseudomonadota</taxon>
        <taxon>Betaproteobacteria</taxon>
        <taxon>Burkholderiales</taxon>
        <taxon>Burkholderiaceae</taxon>
        <taxon>Burkholderia</taxon>
        <taxon>Burkholderia cepacia complex</taxon>
        <taxon>Burkholderia orbicola</taxon>
    </lineage>
</organism>
<dbReference type="HOGENOM" id="CLU_1529769_0_0_4"/>